<accession>A0A7J0H027</accession>
<dbReference type="GO" id="GO:0003700">
    <property type="term" value="F:DNA-binding transcription factor activity"/>
    <property type="evidence" value="ECO:0007669"/>
    <property type="project" value="InterPro"/>
</dbReference>
<dbReference type="PROSITE" id="PS51519">
    <property type="entry name" value="RWP_RK"/>
    <property type="match status" value="1"/>
</dbReference>
<evidence type="ECO:0000256" key="3">
    <source>
        <dbReference type="ARBA" id="ARBA00023163"/>
    </source>
</evidence>
<reference evidence="7 8" key="1">
    <citation type="submission" date="2019-07" db="EMBL/GenBank/DDBJ databases">
        <title>De Novo Assembly of kiwifruit Actinidia rufa.</title>
        <authorList>
            <person name="Sugita-Konishi S."/>
            <person name="Sato K."/>
            <person name="Mori E."/>
            <person name="Abe Y."/>
            <person name="Kisaki G."/>
            <person name="Hamano K."/>
            <person name="Suezawa K."/>
            <person name="Otani M."/>
            <person name="Fukuda T."/>
            <person name="Manabe T."/>
            <person name="Gomi K."/>
            <person name="Tabuchi M."/>
            <person name="Akimitsu K."/>
            <person name="Kataoka I."/>
        </authorList>
    </citation>
    <scope>NUCLEOTIDE SEQUENCE [LARGE SCALE GENOMIC DNA]</scope>
    <source>
        <strain evidence="8">cv. Fuchu</strain>
    </source>
</reference>
<evidence type="ECO:0000259" key="5">
    <source>
        <dbReference type="PROSITE" id="PS51519"/>
    </source>
</evidence>
<dbReference type="Pfam" id="PF02042">
    <property type="entry name" value="RWP-RK"/>
    <property type="match status" value="1"/>
</dbReference>
<dbReference type="Gene3D" id="3.10.20.90">
    <property type="entry name" value="Phosphatidylinositol 3-kinase Catalytic Subunit, Chain A, domain 1"/>
    <property type="match status" value="1"/>
</dbReference>
<dbReference type="AlphaFoldDB" id="A0A7J0H027"/>
<keyword evidence="8" id="KW-1185">Reference proteome</keyword>
<keyword evidence="1" id="KW-0805">Transcription regulation</keyword>
<dbReference type="SUPFAM" id="SSF54277">
    <property type="entry name" value="CAD &amp; PB1 domains"/>
    <property type="match status" value="1"/>
</dbReference>
<evidence type="ECO:0000259" key="6">
    <source>
        <dbReference type="PROSITE" id="PS51745"/>
    </source>
</evidence>
<evidence type="ECO:0000256" key="1">
    <source>
        <dbReference type="ARBA" id="ARBA00023015"/>
    </source>
</evidence>
<name>A0A7J0H027_9ERIC</name>
<dbReference type="Pfam" id="PF00564">
    <property type="entry name" value="PB1"/>
    <property type="match status" value="1"/>
</dbReference>
<dbReference type="GO" id="GO:0003677">
    <property type="term" value="F:DNA binding"/>
    <property type="evidence" value="ECO:0007669"/>
    <property type="project" value="UniProtKB-KW"/>
</dbReference>
<protein>
    <submittedName>
        <fullName evidence="7">NIN like protein 7</fullName>
    </submittedName>
</protein>
<dbReference type="InterPro" id="IPR003035">
    <property type="entry name" value="RWP-RK_dom"/>
</dbReference>
<dbReference type="SMART" id="SM00666">
    <property type="entry name" value="PB1"/>
    <property type="match status" value="1"/>
</dbReference>
<feature type="domain" description="RWP-RK" evidence="5">
    <location>
        <begin position="209"/>
        <end position="298"/>
    </location>
</feature>
<comment type="caution">
    <text evidence="7">The sequence shown here is derived from an EMBL/GenBank/DDBJ whole genome shotgun (WGS) entry which is preliminary data.</text>
</comment>
<evidence type="ECO:0000256" key="2">
    <source>
        <dbReference type="ARBA" id="ARBA00023125"/>
    </source>
</evidence>
<dbReference type="PANTHER" id="PTHR32002:SF35">
    <property type="entry name" value="PROTEIN NLP6"/>
    <property type="match status" value="1"/>
</dbReference>
<dbReference type="EMBL" id="BJWL01000025">
    <property type="protein sequence ID" value="GFZ16381.1"/>
    <property type="molecule type" value="Genomic_DNA"/>
</dbReference>
<keyword evidence="4" id="KW-0539">Nucleus</keyword>
<feature type="domain" description="PB1" evidence="6">
    <location>
        <begin position="362"/>
        <end position="444"/>
    </location>
</feature>
<evidence type="ECO:0000256" key="4">
    <source>
        <dbReference type="ARBA" id="ARBA00023242"/>
    </source>
</evidence>
<organism evidence="7 8">
    <name type="scientific">Actinidia rufa</name>
    <dbReference type="NCBI Taxonomy" id="165716"/>
    <lineage>
        <taxon>Eukaryota</taxon>
        <taxon>Viridiplantae</taxon>
        <taxon>Streptophyta</taxon>
        <taxon>Embryophyta</taxon>
        <taxon>Tracheophyta</taxon>
        <taxon>Spermatophyta</taxon>
        <taxon>Magnoliopsida</taxon>
        <taxon>eudicotyledons</taxon>
        <taxon>Gunneridae</taxon>
        <taxon>Pentapetalae</taxon>
        <taxon>asterids</taxon>
        <taxon>Ericales</taxon>
        <taxon>Actinidiaceae</taxon>
        <taxon>Actinidia</taxon>
    </lineage>
</organism>
<sequence>MFSPQRSPGLLNDDYWPPYPTNSVSPLPDDDLFTSSRIDGSPSSKFVHFPVTIKSRMDLMTANYWSVASSSHLRDHLDFLTAITCHRLPLTACLLYPITISSRPLALEHLRNTPIFSPQRSLRFLDDDYLPLYWTSLALASVLTLPCRRLPPTACLLINFFAGFIVSAIEEDLDFSRAPIEEERSVEIINPSMDEKLDSMQLDSSEQLMKNAMETRERKCGTKRVLTLEDLQPHFGLLKREDAAKILGVSVSTFKRYCRRNGIKRWSGSECSRPLELDPKHRETLGEKTTPSCKTPSVTGRAKTGNQVLNNSIVEIEGNLQEQNRFQTENVLKEVEAAVSEGDSKCNWPMLPCFDPAPKQSVVTIKATYGEDTVKFDLSSTPRIVELMEEVAKRLELESGSFKVKYQDEDQEWILIACDADFQRCLKFSSSLGNPFIRLLVVAKVSYFGKS</sequence>
<dbReference type="PANTHER" id="PTHR32002">
    <property type="entry name" value="PROTEIN NLP8"/>
    <property type="match status" value="1"/>
</dbReference>
<evidence type="ECO:0000313" key="8">
    <source>
        <dbReference type="Proteomes" id="UP000585474"/>
    </source>
</evidence>
<dbReference type="InterPro" id="IPR045012">
    <property type="entry name" value="NLP"/>
</dbReference>
<keyword evidence="2" id="KW-0238">DNA-binding</keyword>
<dbReference type="OrthoDB" id="1747617at2759"/>
<dbReference type="InterPro" id="IPR053793">
    <property type="entry name" value="PB1-like"/>
</dbReference>
<dbReference type="Proteomes" id="UP000585474">
    <property type="component" value="Unassembled WGS sequence"/>
</dbReference>
<dbReference type="InterPro" id="IPR000270">
    <property type="entry name" value="PB1_dom"/>
</dbReference>
<evidence type="ECO:0000313" key="7">
    <source>
        <dbReference type="EMBL" id="GFZ16381.1"/>
    </source>
</evidence>
<gene>
    <name evidence="7" type="ORF">Acr_25g0007900</name>
</gene>
<dbReference type="PROSITE" id="PS51745">
    <property type="entry name" value="PB1"/>
    <property type="match status" value="1"/>
</dbReference>
<keyword evidence="3" id="KW-0804">Transcription</keyword>
<proteinExistence type="predicted"/>